<evidence type="ECO:0000256" key="4">
    <source>
        <dbReference type="ARBA" id="ARBA00022475"/>
    </source>
</evidence>
<keyword evidence="9" id="KW-0472">Membrane</keyword>
<evidence type="ECO:0000256" key="7">
    <source>
        <dbReference type="ARBA" id="ARBA00022927"/>
    </source>
</evidence>
<organism evidence="12 13">
    <name type="scientific">Methylocapsa polymorpha</name>
    <dbReference type="NCBI Taxonomy" id="3080828"/>
    <lineage>
        <taxon>Bacteria</taxon>
        <taxon>Pseudomonadati</taxon>
        <taxon>Pseudomonadota</taxon>
        <taxon>Alphaproteobacteria</taxon>
        <taxon>Hyphomicrobiales</taxon>
        <taxon>Beijerinckiaceae</taxon>
        <taxon>Methylocapsa</taxon>
    </lineage>
</organism>
<feature type="compositionally biased region" description="Polar residues" evidence="10">
    <location>
        <begin position="107"/>
        <end position="122"/>
    </location>
</feature>
<dbReference type="EMBL" id="CP136862">
    <property type="protein sequence ID" value="WOJ89980.1"/>
    <property type="molecule type" value="Genomic_DNA"/>
</dbReference>
<dbReference type="NCBIfam" id="TIGR01352">
    <property type="entry name" value="tonB_Cterm"/>
    <property type="match status" value="1"/>
</dbReference>
<evidence type="ECO:0000256" key="3">
    <source>
        <dbReference type="ARBA" id="ARBA00022448"/>
    </source>
</evidence>
<feature type="compositionally biased region" description="Basic and acidic residues" evidence="10">
    <location>
        <begin position="129"/>
        <end position="142"/>
    </location>
</feature>
<dbReference type="PANTHER" id="PTHR33446">
    <property type="entry name" value="PROTEIN TONB-RELATED"/>
    <property type="match status" value="1"/>
</dbReference>
<evidence type="ECO:0000256" key="10">
    <source>
        <dbReference type="SAM" id="MobiDB-lite"/>
    </source>
</evidence>
<sequence>MRFTIEPGFAASFALHGAILLIAAWVAASAPKTLVVVFEGMEADYQVDEKLKEQSSGSPGSSAVTPQQQTLVQAGENRQTDATSNEAEENSNTDTTPNEAEPIPSAGQPQAAPTNAAPSSPGSLEVSGDDQRQDARKIRPRVENRIDPLQAYAKLLTKKVQSELVYPEAGRQAGLQGAAVVSFTILPDGALSPGSLRIVSSSGEAKLDESALKTIRACAPFDPPPHKITLKITIKYGRRR</sequence>
<evidence type="ECO:0000313" key="13">
    <source>
        <dbReference type="Proteomes" id="UP001626536"/>
    </source>
</evidence>
<evidence type="ECO:0000313" key="12">
    <source>
        <dbReference type="EMBL" id="WOJ89980.1"/>
    </source>
</evidence>
<name>A0ABZ0HSS7_9HYPH</name>
<dbReference type="Gene3D" id="3.30.1150.10">
    <property type="match status" value="1"/>
</dbReference>
<accession>A0ABZ0HSS7</accession>
<reference evidence="12 13" key="1">
    <citation type="submission" date="2023-10" db="EMBL/GenBank/DDBJ databases">
        <title>Novel methanotroph of the genus Methylocapsa from a subarctic wetland.</title>
        <authorList>
            <person name="Belova S.E."/>
            <person name="Oshkin I.Y."/>
            <person name="Miroshnikov K."/>
            <person name="Dedysh S.N."/>
        </authorList>
    </citation>
    <scope>NUCLEOTIDE SEQUENCE [LARGE SCALE GENOMIC DNA]</scope>
    <source>
        <strain evidence="12 13">RX1</strain>
    </source>
</reference>
<gene>
    <name evidence="12" type="ORF">RZS28_01300</name>
</gene>
<feature type="region of interest" description="Disordered" evidence="10">
    <location>
        <begin position="49"/>
        <end position="142"/>
    </location>
</feature>
<evidence type="ECO:0000256" key="5">
    <source>
        <dbReference type="ARBA" id="ARBA00022519"/>
    </source>
</evidence>
<keyword evidence="13" id="KW-1185">Reference proteome</keyword>
<evidence type="ECO:0000256" key="9">
    <source>
        <dbReference type="ARBA" id="ARBA00023136"/>
    </source>
</evidence>
<dbReference type="RefSeq" id="WP_407339424.1">
    <property type="nucleotide sequence ID" value="NZ_CP136862.1"/>
</dbReference>
<dbReference type="PROSITE" id="PS52015">
    <property type="entry name" value="TONB_CTD"/>
    <property type="match status" value="1"/>
</dbReference>
<comment type="subcellular location">
    <subcellularLocation>
        <location evidence="1">Cell inner membrane</location>
        <topology evidence="1">Single-pass membrane protein</topology>
        <orientation evidence="1">Periplasmic side</orientation>
    </subcellularLocation>
</comment>
<proteinExistence type="inferred from homology"/>
<evidence type="ECO:0000256" key="6">
    <source>
        <dbReference type="ARBA" id="ARBA00022692"/>
    </source>
</evidence>
<feature type="domain" description="TonB C-terminal" evidence="11">
    <location>
        <begin position="151"/>
        <end position="240"/>
    </location>
</feature>
<keyword evidence="7" id="KW-0653">Protein transport</keyword>
<keyword evidence="3" id="KW-0813">Transport</keyword>
<dbReference type="InterPro" id="IPR006260">
    <property type="entry name" value="TonB/TolA_C"/>
</dbReference>
<dbReference type="Proteomes" id="UP001626536">
    <property type="component" value="Chromosome"/>
</dbReference>
<evidence type="ECO:0000259" key="11">
    <source>
        <dbReference type="PROSITE" id="PS52015"/>
    </source>
</evidence>
<evidence type="ECO:0000256" key="2">
    <source>
        <dbReference type="ARBA" id="ARBA00006555"/>
    </source>
</evidence>
<keyword evidence="6" id="KW-0812">Transmembrane</keyword>
<comment type="similarity">
    <text evidence="2">Belongs to the TonB family.</text>
</comment>
<dbReference type="InterPro" id="IPR037682">
    <property type="entry name" value="TonB_C"/>
</dbReference>
<feature type="compositionally biased region" description="Polar residues" evidence="10">
    <location>
        <begin position="54"/>
        <end position="85"/>
    </location>
</feature>
<evidence type="ECO:0000256" key="1">
    <source>
        <dbReference type="ARBA" id="ARBA00004383"/>
    </source>
</evidence>
<protein>
    <submittedName>
        <fullName evidence="12">Energy transducer TonB</fullName>
    </submittedName>
</protein>
<keyword evidence="4" id="KW-1003">Cell membrane</keyword>
<dbReference type="SUPFAM" id="SSF74653">
    <property type="entry name" value="TolA/TonB C-terminal domain"/>
    <property type="match status" value="1"/>
</dbReference>
<dbReference type="Pfam" id="PF03544">
    <property type="entry name" value="TonB_C"/>
    <property type="match status" value="1"/>
</dbReference>
<evidence type="ECO:0000256" key="8">
    <source>
        <dbReference type="ARBA" id="ARBA00022989"/>
    </source>
</evidence>
<keyword evidence="8" id="KW-1133">Transmembrane helix</keyword>
<keyword evidence="5" id="KW-0997">Cell inner membrane</keyword>
<dbReference type="InterPro" id="IPR051045">
    <property type="entry name" value="TonB-dependent_transducer"/>
</dbReference>